<keyword evidence="3" id="KW-0378">Hydrolase</keyword>
<dbReference type="SUPFAM" id="SSF50630">
    <property type="entry name" value="Acid proteases"/>
    <property type="match status" value="1"/>
</dbReference>
<organism evidence="3 4">
    <name type="scientific">Methylomarinum roseum</name>
    <dbReference type="NCBI Taxonomy" id="3067653"/>
    <lineage>
        <taxon>Bacteria</taxon>
        <taxon>Pseudomonadati</taxon>
        <taxon>Pseudomonadota</taxon>
        <taxon>Gammaproteobacteria</taxon>
        <taxon>Methylococcales</taxon>
        <taxon>Methylococcaceae</taxon>
        <taxon>Methylomarinum</taxon>
    </lineage>
</organism>
<reference evidence="3 4" key="1">
    <citation type="journal article" date="2024" name="Microbiology">
        <title>Methylomarinum rosea sp. nov., a novel halophilic methanotrophic bacterium from the hypersaline Lake Elton.</title>
        <authorList>
            <person name="Suleimanov R.Z."/>
            <person name="Oshkin I.Y."/>
            <person name="Danilova O.V."/>
            <person name="Suzina N.E."/>
            <person name="Dedysh S.N."/>
        </authorList>
    </citation>
    <scope>NUCLEOTIDE SEQUENCE [LARGE SCALE GENOMIC DNA]</scope>
    <source>
        <strain evidence="3 4">Ch1-1</strain>
    </source>
</reference>
<sequence length="185" mass="21258">MKRYSRILFLLTALLASIPAFAEEQANERIIAGWLEMVVLSPGQIQLKAKLDSGAKTSSIHAENIERFERDGKTWVRFDLPKGRNKNEVQHSIEKPLFREVKIKRHKLPPMKRSVVKLPFCIDGYHYTAQFTLADRGNFNYPVLLGRRFLKGNILIDPGETFLHSNKYDSKQCSQPKTSQASDNR</sequence>
<feature type="chain" id="PRO_5043840271" evidence="1">
    <location>
        <begin position="23"/>
        <end position="185"/>
    </location>
</feature>
<feature type="domain" description="Retropepsin-like aspartic endopeptidase" evidence="2">
    <location>
        <begin position="31"/>
        <end position="165"/>
    </location>
</feature>
<dbReference type="RefSeq" id="WP_349431468.1">
    <property type="nucleotide sequence ID" value="NZ_CP157743.1"/>
</dbReference>
<evidence type="ECO:0000313" key="3">
    <source>
        <dbReference type="EMBL" id="XBS20012.1"/>
    </source>
</evidence>
<dbReference type="Gene3D" id="2.40.70.10">
    <property type="entry name" value="Acid Proteases"/>
    <property type="match status" value="1"/>
</dbReference>
<feature type="signal peptide" evidence="1">
    <location>
        <begin position="1"/>
        <end position="22"/>
    </location>
</feature>
<keyword evidence="1" id="KW-0732">Signal</keyword>
<gene>
    <name evidence="3" type="ORF">Q9L42_016880</name>
</gene>
<dbReference type="GO" id="GO:0008233">
    <property type="term" value="F:peptidase activity"/>
    <property type="evidence" value="ECO:0007669"/>
    <property type="project" value="UniProtKB-KW"/>
</dbReference>
<evidence type="ECO:0000259" key="2">
    <source>
        <dbReference type="Pfam" id="PF05618"/>
    </source>
</evidence>
<name>A0AAU7NST1_9GAMM</name>
<evidence type="ECO:0000256" key="1">
    <source>
        <dbReference type="SAM" id="SignalP"/>
    </source>
</evidence>
<dbReference type="PANTHER" id="PTHR38037:SF2">
    <property type="entry name" value="ATP-DEPENDENT ZINC PROTEASE DOMAIN-CONTAINING PROTEIN-RELATED"/>
    <property type="match status" value="1"/>
</dbReference>
<proteinExistence type="predicted"/>
<dbReference type="KEGG" id="mech:Q9L42_016880"/>
<keyword evidence="4" id="KW-1185">Reference proteome</keyword>
<dbReference type="GO" id="GO:0006508">
    <property type="term" value="P:proteolysis"/>
    <property type="evidence" value="ECO:0007669"/>
    <property type="project" value="UniProtKB-KW"/>
</dbReference>
<dbReference type="InterPro" id="IPR008503">
    <property type="entry name" value="Asp_endopeptidase"/>
</dbReference>
<dbReference type="Pfam" id="PF05618">
    <property type="entry name" value="Zn_protease"/>
    <property type="match status" value="1"/>
</dbReference>
<dbReference type="EMBL" id="CP157743">
    <property type="protein sequence ID" value="XBS20012.1"/>
    <property type="molecule type" value="Genomic_DNA"/>
</dbReference>
<dbReference type="Proteomes" id="UP001225378">
    <property type="component" value="Chromosome"/>
</dbReference>
<keyword evidence="3" id="KW-0645">Protease</keyword>
<evidence type="ECO:0000313" key="4">
    <source>
        <dbReference type="Proteomes" id="UP001225378"/>
    </source>
</evidence>
<dbReference type="AlphaFoldDB" id="A0AAU7NST1"/>
<dbReference type="InterPro" id="IPR021109">
    <property type="entry name" value="Peptidase_aspartic_dom_sf"/>
</dbReference>
<dbReference type="PANTHER" id="PTHR38037">
    <property type="entry name" value="ZN_PROTEASE DOMAIN-CONTAINING PROTEIN"/>
    <property type="match status" value="1"/>
</dbReference>
<protein>
    <submittedName>
        <fullName evidence="3">ATP-dependent zinc protease</fullName>
    </submittedName>
</protein>
<accession>A0AAU7NST1</accession>